<evidence type="ECO:0000256" key="1">
    <source>
        <dbReference type="ARBA" id="ARBA00004429"/>
    </source>
</evidence>
<dbReference type="Pfam" id="PF00528">
    <property type="entry name" value="BPD_transp_1"/>
    <property type="match status" value="2"/>
</dbReference>
<keyword evidence="2 8" id="KW-0813">Transport</keyword>
<proteinExistence type="inferred from homology"/>
<organism evidence="11 12">
    <name type="scientific">Streptomyces polyrhachis</name>
    <dbReference type="NCBI Taxonomy" id="1282885"/>
    <lineage>
        <taxon>Bacteria</taxon>
        <taxon>Bacillati</taxon>
        <taxon>Actinomycetota</taxon>
        <taxon>Actinomycetes</taxon>
        <taxon>Kitasatosporales</taxon>
        <taxon>Streptomycetaceae</taxon>
        <taxon>Streptomyces</taxon>
    </lineage>
</organism>
<feature type="transmembrane region" description="Helical" evidence="8">
    <location>
        <begin position="89"/>
        <end position="109"/>
    </location>
</feature>
<sequence length="535" mass="55118">MTDAAVTRERATARPAPADAAGPGGRPSAPPAVRARRPALILLVPACLAALLALLPLGYLGVRALERGPAYAWDVVADARTLSLLGRSLGLALTVVALSLLIGVSLAWLTVRTDLPGARAWAVLATLPLAVPSYVAAFAWLSASRQLAGFTGAVLALTLVSFPYVYLPVAAVLRGIDAAQEEAARSLGLGPAAVFRRVTLPQLRPAAAGGALLVALYVLSDFGAVSLLRYDTFTRAIHTSYRASFDRTPAAALSVVLVLLTVALVAAEARTRGRAGHARTGSGTARPALPARLGPWRAPALAWCAAVAAVSVAFPLGTLGYWLTAGNSGSWEPGLLLDTALATLGVAAAGAVFTALLALPVGVLAARHHGRGARLLEQASYAGHALPGITVALALVFFAVRYAYPLYQELPLLVGAYAVLFLPVAVAATRAAVLQAPPVLEDVARSLGRSPLRVLREVTVPLAAPGVAAGTALTFVVIMKELPATLLLRPTGMDTLATRLWTETATGSFAAAAPYAAALILLAAIPSYLLGRHRA</sequence>
<evidence type="ECO:0000256" key="2">
    <source>
        <dbReference type="ARBA" id="ARBA00022448"/>
    </source>
</evidence>
<comment type="similarity">
    <text evidence="8">Belongs to the binding-protein-dependent transport system permease family.</text>
</comment>
<gene>
    <name evidence="11" type="ORF">ACFQLX_08900</name>
</gene>
<accession>A0ABW2GEW6</accession>
<name>A0ABW2GEW6_9ACTN</name>
<feature type="transmembrane region" description="Helical" evidence="8">
    <location>
        <begin position="509"/>
        <end position="530"/>
    </location>
</feature>
<feature type="transmembrane region" description="Helical" evidence="8">
    <location>
        <begin position="39"/>
        <end position="59"/>
    </location>
</feature>
<reference evidence="12" key="1">
    <citation type="journal article" date="2019" name="Int. J. Syst. Evol. Microbiol.">
        <title>The Global Catalogue of Microorganisms (GCM) 10K type strain sequencing project: providing services to taxonomists for standard genome sequencing and annotation.</title>
        <authorList>
            <consortium name="The Broad Institute Genomics Platform"/>
            <consortium name="The Broad Institute Genome Sequencing Center for Infectious Disease"/>
            <person name="Wu L."/>
            <person name="Ma J."/>
        </authorList>
    </citation>
    <scope>NUCLEOTIDE SEQUENCE [LARGE SCALE GENOMIC DNA]</scope>
    <source>
        <strain evidence="12">CGMCC 1.13681</strain>
    </source>
</reference>
<feature type="transmembrane region" description="Helical" evidence="8">
    <location>
        <begin position="300"/>
        <end position="323"/>
    </location>
</feature>
<evidence type="ECO:0000256" key="3">
    <source>
        <dbReference type="ARBA" id="ARBA00022475"/>
    </source>
</evidence>
<comment type="caution">
    <text evidence="11">The sequence shown here is derived from an EMBL/GenBank/DDBJ whole genome shotgun (WGS) entry which is preliminary data.</text>
</comment>
<dbReference type="InterPro" id="IPR035906">
    <property type="entry name" value="MetI-like_sf"/>
</dbReference>
<feature type="compositionally biased region" description="Basic and acidic residues" evidence="9">
    <location>
        <begin position="1"/>
        <end position="12"/>
    </location>
</feature>
<feature type="transmembrane region" description="Helical" evidence="8">
    <location>
        <begin position="385"/>
        <end position="404"/>
    </location>
</feature>
<evidence type="ECO:0000256" key="5">
    <source>
        <dbReference type="ARBA" id="ARBA00022692"/>
    </source>
</evidence>
<keyword evidence="7 8" id="KW-0472">Membrane</keyword>
<evidence type="ECO:0000256" key="4">
    <source>
        <dbReference type="ARBA" id="ARBA00022519"/>
    </source>
</evidence>
<dbReference type="PROSITE" id="PS50928">
    <property type="entry name" value="ABC_TM1"/>
    <property type="match status" value="2"/>
</dbReference>
<dbReference type="SUPFAM" id="SSF161098">
    <property type="entry name" value="MetI-like"/>
    <property type="match status" value="2"/>
</dbReference>
<keyword evidence="5 8" id="KW-0812">Transmembrane</keyword>
<feature type="transmembrane region" description="Helical" evidence="8">
    <location>
        <begin position="454"/>
        <end position="479"/>
    </location>
</feature>
<dbReference type="CDD" id="cd06261">
    <property type="entry name" value="TM_PBP2"/>
    <property type="match status" value="2"/>
</dbReference>
<dbReference type="EMBL" id="JBHSZO010000010">
    <property type="protein sequence ID" value="MFC7218282.1"/>
    <property type="molecule type" value="Genomic_DNA"/>
</dbReference>
<dbReference type="PANTHER" id="PTHR43357">
    <property type="entry name" value="INNER MEMBRANE ABC TRANSPORTER PERMEASE PROTEIN YDCV"/>
    <property type="match status" value="1"/>
</dbReference>
<protein>
    <submittedName>
        <fullName evidence="11">ABC transporter permease</fullName>
    </submittedName>
</protein>
<dbReference type="RefSeq" id="WP_386413599.1">
    <property type="nucleotide sequence ID" value="NZ_JBHSZO010000010.1"/>
</dbReference>
<evidence type="ECO:0000313" key="11">
    <source>
        <dbReference type="EMBL" id="MFC7218282.1"/>
    </source>
</evidence>
<feature type="transmembrane region" description="Helical" evidence="8">
    <location>
        <begin position="121"/>
        <end position="141"/>
    </location>
</feature>
<dbReference type="PANTHER" id="PTHR43357:SF3">
    <property type="entry name" value="FE(3+)-TRANSPORT SYSTEM PERMEASE PROTEIN FBPB 2"/>
    <property type="match status" value="1"/>
</dbReference>
<evidence type="ECO:0000313" key="12">
    <source>
        <dbReference type="Proteomes" id="UP001596413"/>
    </source>
</evidence>
<dbReference type="Gene3D" id="1.10.3720.10">
    <property type="entry name" value="MetI-like"/>
    <property type="match status" value="2"/>
</dbReference>
<dbReference type="Proteomes" id="UP001596413">
    <property type="component" value="Unassembled WGS sequence"/>
</dbReference>
<feature type="transmembrane region" description="Helical" evidence="8">
    <location>
        <begin position="250"/>
        <end position="269"/>
    </location>
</feature>
<evidence type="ECO:0000256" key="8">
    <source>
        <dbReference type="RuleBase" id="RU363032"/>
    </source>
</evidence>
<feature type="domain" description="ABC transmembrane type-1" evidence="10">
    <location>
        <begin position="85"/>
        <end position="266"/>
    </location>
</feature>
<feature type="domain" description="ABC transmembrane type-1" evidence="10">
    <location>
        <begin position="340"/>
        <end position="530"/>
    </location>
</feature>
<dbReference type="InterPro" id="IPR000515">
    <property type="entry name" value="MetI-like"/>
</dbReference>
<feature type="transmembrane region" description="Helical" evidence="8">
    <location>
        <begin position="206"/>
        <end position="230"/>
    </location>
</feature>
<feature type="transmembrane region" description="Helical" evidence="8">
    <location>
        <begin position="410"/>
        <end position="433"/>
    </location>
</feature>
<evidence type="ECO:0000259" key="10">
    <source>
        <dbReference type="PROSITE" id="PS50928"/>
    </source>
</evidence>
<comment type="subcellular location">
    <subcellularLocation>
        <location evidence="1">Cell inner membrane</location>
        <topology evidence="1">Multi-pass membrane protein</topology>
    </subcellularLocation>
    <subcellularLocation>
        <location evidence="8">Cell membrane</location>
        <topology evidence="8">Multi-pass membrane protein</topology>
    </subcellularLocation>
</comment>
<keyword evidence="3" id="KW-1003">Cell membrane</keyword>
<evidence type="ECO:0000256" key="6">
    <source>
        <dbReference type="ARBA" id="ARBA00022989"/>
    </source>
</evidence>
<evidence type="ECO:0000256" key="9">
    <source>
        <dbReference type="SAM" id="MobiDB-lite"/>
    </source>
</evidence>
<keyword evidence="4" id="KW-0997">Cell inner membrane</keyword>
<feature type="region of interest" description="Disordered" evidence="9">
    <location>
        <begin position="1"/>
        <end position="31"/>
    </location>
</feature>
<evidence type="ECO:0000256" key="7">
    <source>
        <dbReference type="ARBA" id="ARBA00023136"/>
    </source>
</evidence>
<feature type="transmembrane region" description="Helical" evidence="8">
    <location>
        <begin position="343"/>
        <end position="365"/>
    </location>
</feature>
<feature type="transmembrane region" description="Helical" evidence="8">
    <location>
        <begin position="147"/>
        <end position="167"/>
    </location>
</feature>
<keyword evidence="12" id="KW-1185">Reference proteome</keyword>
<keyword evidence="6 8" id="KW-1133">Transmembrane helix</keyword>